<dbReference type="Proteomes" id="UP001642464">
    <property type="component" value="Unassembled WGS sequence"/>
</dbReference>
<evidence type="ECO:0000256" key="2">
    <source>
        <dbReference type="ARBA" id="ARBA00022692"/>
    </source>
</evidence>
<keyword evidence="4 5" id="KW-0472">Membrane</keyword>
<dbReference type="PANTHER" id="PTHR10037:SF62">
    <property type="entry name" value="SODIUM CHANNEL PROTEIN 60E"/>
    <property type="match status" value="1"/>
</dbReference>
<dbReference type="Pfam" id="PF00520">
    <property type="entry name" value="Ion_trans"/>
    <property type="match status" value="1"/>
</dbReference>
<dbReference type="Gene3D" id="1.20.120.350">
    <property type="entry name" value="Voltage-gated potassium channels. Chain C"/>
    <property type="match status" value="1"/>
</dbReference>
<keyword evidence="3 5" id="KW-1133">Transmembrane helix</keyword>
<comment type="caution">
    <text evidence="7">The sequence shown here is derived from an EMBL/GenBank/DDBJ whole genome shotgun (WGS) entry which is preliminary data.</text>
</comment>
<evidence type="ECO:0000256" key="1">
    <source>
        <dbReference type="ARBA" id="ARBA00004141"/>
    </source>
</evidence>
<protein>
    <submittedName>
        <fullName evidence="7">Voltage-dependent T-type calcium channel subunit alpha-1H (Voltage-gated calcium channel subunit alpha Cav3.2)</fullName>
    </submittedName>
</protein>
<reference evidence="7 8" key="1">
    <citation type="submission" date="2024-02" db="EMBL/GenBank/DDBJ databases">
        <authorList>
            <person name="Chen Y."/>
            <person name="Shah S."/>
            <person name="Dougan E. K."/>
            <person name="Thang M."/>
            <person name="Chan C."/>
        </authorList>
    </citation>
    <scope>NUCLEOTIDE SEQUENCE [LARGE SCALE GENOMIC DNA]</scope>
</reference>
<gene>
    <name evidence="7" type="ORF">SCF082_LOCUS10473</name>
</gene>
<accession>A0ABP0J6D5</accession>
<name>A0ABP0J6D5_9DINO</name>
<feature type="transmembrane region" description="Helical" evidence="5">
    <location>
        <begin position="164"/>
        <end position="183"/>
    </location>
</feature>
<dbReference type="SUPFAM" id="SSF47473">
    <property type="entry name" value="EF-hand"/>
    <property type="match status" value="1"/>
</dbReference>
<sequence>MACSTSNRLEARLRICVLGPRDPDPSHEVYIGFDVQHSINYPNSSEIGFHIGHYIFTLAFIVELAIRLAAQGLRFFCSEDWMWAALDTFIVISSLWDIVMETRPALEYVLNNTFCLVEPRSSFKAFRIIRITRIVKAVRLMRIFRFIMALRMLITSIMHTLKSLFWAMVLLVLIMYAFAVLLAQVVNDHMLEQATGMGVTETQAVDKYFGQSAIDSAQNDHAAIVQSILENKELEMNFITFPVFEEKINTPEVRDYFESLRLDIWDAWTFFKMLDMDGGGTIPLDEFLLGCLRLRGTARAVDVAWLKWATDNHDNA</sequence>
<feature type="domain" description="Ion transport" evidence="6">
    <location>
        <begin position="44"/>
        <end position="198"/>
    </location>
</feature>
<evidence type="ECO:0000313" key="8">
    <source>
        <dbReference type="Proteomes" id="UP001642464"/>
    </source>
</evidence>
<dbReference type="InterPro" id="IPR043203">
    <property type="entry name" value="VGCC_Ca_Na"/>
</dbReference>
<dbReference type="SUPFAM" id="SSF81324">
    <property type="entry name" value="Voltage-gated potassium channels"/>
    <property type="match status" value="1"/>
</dbReference>
<evidence type="ECO:0000256" key="4">
    <source>
        <dbReference type="ARBA" id="ARBA00023136"/>
    </source>
</evidence>
<dbReference type="InterPro" id="IPR011992">
    <property type="entry name" value="EF-hand-dom_pair"/>
</dbReference>
<dbReference type="InterPro" id="IPR005821">
    <property type="entry name" value="Ion_trans_dom"/>
</dbReference>
<keyword evidence="2 5" id="KW-0812">Transmembrane</keyword>
<evidence type="ECO:0000313" key="7">
    <source>
        <dbReference type="EMBL" id="CAK9009927.1"/>
    </source>
</evidence>
<keyword evidence="8" id="KW-1185">Reference proteome</keyword>
<feature type="transmembrane region" description="Helical" evidence="5">
    <location>
        <begin position="140"/>
        <end position="158"/>
    </location>
</feature>
<proteinExistence type="predicted"/>
<comment type="subcellular location">
    <subcellularLocation>
        <location evidence="1">Membrane</location>
        <topology evidence="1">Multi-pass membrane protein</topology>
    </subcellularLocation>
</comment>
<evidence type="ECO:0000259" key="6">
    <source>
        <dbReference type="Pfam" id="PF00520"/>
    </source>
</evidence>
<dbReference type="InterPro" id="IPR027359">
    <property type="entry name" value="Volt_channel_dom_sf"/>
</dbReference>
<organism evidence="7 8">
    <name type="scientific">Durusdinium trenchii</name>
    <dbReference type="NCBI Taxonomy" id="1381693"/>
    <lineage>
        <taxon>Eukaryota</taxon>
        <taxon>Sar</taxon>
        <taxon>Alveolata</taxon>
        <taxon>Dinophyceae</taxon>
        <taxon>Suessiales</taxon>
        <taxon>Symbiodiniaceae</taxon>
        <taxon>Durusdinium</taxon>
    </lineage>
</organism>
<dbReference type="PANTHER" id="PTHR10037">
    <property type="entry name" value="VOLTAGE-GATED CATION CHANNEL CALCIUM AND SODIUM"/>
    <property type="match status" value="1"/>
</dbReference>
<evidence type="ECO:0000256" key="3">
    <source>
        <dbReference type="ARBA" id="ARBA00022989"/>
    </source>
</evidence>
<dbReference type="EMBL" id="CAXAMM010006125">
    <property type="protein sequence ID" value="CAK9009927.1"/>
    <property type="molecule type" value="Genomic_DNA"/>
</dbReference>
<dbReference type="Gene3D" id="1.10.287.70">
    <property type="match status" value="1"/>
</dbReference>
<evidence type="ECO:0000256" key="5">
    <source>
        <dbReference type="SAM" id="Phobius"/>
    </source>
</evidence>